<sequence length="445" mass="52370">MAKARVAPTKITTIPRLELTAAVVAVQTSDFLRKELEIDNLHEYFWTDSKVILGYINNDARRFHVFVAKRIQRIRQSTDTTQWRYVTSEDNPADRSYRGFTSEELVSSNWFKGPKFLWQSELPKDDKVGGIIVHDPELKKIQVHKIQAKEKASLLERLHKFSEWTRVVKAIARLMRRAKEIKGLSPRSSGTTSIEERKEAELTIIKMVQQSAFDDEIQSLKQRKEIKSSNQRNKLHRLNPFLDEYGILRVGVQYLINEFWSRWRKEYLLNLQTRQKWHKSRRNTKVNDITDILRRVASYFSSLSKLWSVKSRLLTLIYYPWISRFLPLQQLQVHCHQVHHLISKPTIRARHKLWPGASIGDPRANAKEDWIGFSRNFCCLKASFNPFNYSTHRALHFPKDLVFTFVWPAVVREGLPACFYCCLLFIYLIKVFKCLPVPASFLPFY</sequence>
<dbReference type="EMBL" id="JAFHDT010000362">
    <property type="protein sequence ID" value="KAI7789742.1"/>
    <property type="molecule type" value="Genomic_DNA"/>
</dbReference>
<accession>A0A9W7T4Z2</accession>
<dbReference type="InterPro" id="IPR040676">
    <property type="entry name" value="DUF5641"/>
</dbReference>
<dbReference type="Pfam" id="PF05380">
    <property type="entry name" value="Peptidase_A17"/>
    <property type="match status" value="1"/>
</dbReference>
<dbReference type="PANTHER" id="PTHR47331">
    <property type="entry name" value="PHD-TYPE DOMAIN-CONTAINING PROTEIN"/>
    <property type="match status" value="1"/>
</dbReference>
<evidence type="ECO:0000313" key="3">
    <source>
        <dbReference type="Proteomes" id="UP001059041"/>
    </source>
</evidence>
<feature type="domain" description="DUF5641" evidence="1">
    <location>
        <begin position="252"/>
        <end position="289"/>
    </location>
</feature>
<reference evidence="2" key="1">
    <citation type="submission" date="2021-02" db="EMBL/GenBank/DDBJ databases">
        <title>Comparative genomics reveals that relaxation of natural selection precedes convergent phenotypic evolution of cavefish.</title>
        <authorList>
            <person name="Peng Z."/>
        </authorList>
    </citation>
    <scope>NUCLEOTIDE SEQUENCE</scope>
    <source>
        <tissue evidence="2">Muscle</tissue>
    </source>
</reference>
<dbReference type="PANTHER" id="PTHR47331:SF5">
    <property type="entry name" value="RIBONUCLEASE H"/>
    <property type="match status" value="1"/>
</dbReference>
<organism evidence="2 3">
    <name type="scientific">Triplophysa rosa</name>
    <name type="common">Cave loach</name>
    <dbReference type="NCBI Taxonomy" id="992332"/>
    <lineage>
        <taxon>Eukaryota</taxon>
        <taxon>Metazoa</taxon>
        <taxon>Chordata</taxon>
        <taxon>Craniata</taxon>
        <taxon>Vertebrata</taxon>
        <taxon>Euteleostomi</taxon>
        <taxon>Actinopterygii</taxon>
        <taxon>Neopterygii</taxon>
        <taxon>Teleostei</taxon>
        <taxon>Ostariophysi</taxon>
        <taxon>Cypriniformes</taxon>
        <taxon>Nemacheilidae</taxon>
        <taxon>Triplophysa</taxon>
    </lineage>
</organism>
<gene>
    <name evidence="2" type="ORF">IRJ41_004483</name>
</gene>
<protein>
    <recommendedName>
        <fullName evidence="1">DUF5641 domain-containing protein</fullName>
    </recommendedName>
</protein>
<keyword evidence="3" id="KW-1185">Reference proteome</keyword>
<comment type="caution">
    <text evidence="2">The sequence shown here is derived from an EMBL/GenBank/DDBJ whole genome shotgun (WGS) entry which is preliminary data.</text>
</comment>
<evidence type="ECO:0000259" key="1">
    <source>
        <dbReference type="Pfam" id="PF18701"/>
    </source>
</evidence>
<dbReference type="InterPro" id="IPR008042">
    <property type="entry name" value="Retrotrans_Pao"/>
</dbReference>
<proteinExistence type="predicted"/>
<evidence type="ECO:0000313" key="2">
    <source>
        <dbReference type="EMBL" id="KAI7789742.1"/>
    </source>
</evidence>
<name>A0A9W7T4Z2_TRIRA</name>
<dbReference type="Pfam" id="PF18701">
    <property type="entry name" value="DUF5641"/>
    <property type="match status" value="1"/>
</dbReference>
<dbReference type="AlphaFoldDB" id="A0A9W7T4Z2"/>
<dbReference type="Proteomes" id="UP001059041">
    <property type="component" value="Unassembled WGS sequence"/>
</dbReference>